<dbReference type="Gene3D" id="2.50.20.10">
    <property type="entry name" value="Lipoprotein localisation LolA/LolB/LppX"/>
    <property type="match status" value="1"/>
</dbReference>
<evidence type="ECO:0008006" key="4">
    <source>
        <dbReference type="Google" id="ProtNLM"/>
    </source>
</evidence>
<evidence type="ECO:0000313" key="3">
    <source>
        <dbReference type="Proteomes" id="UP000603865"/>
    </source>
</evidence>
<feature type="signal peptide" evidence="1">
    <location>
        <begin position="1"/>
        <end position="17"/>
    </location>
</feature>
<evidence type="ECO:0000313" key="2">
    <source>
        <dbReference type="EMBL" id="GGR02726.1"/>
    </source>
</evidence>
<name>A0A918C2P7_9DEIO</name>
<proteinExistence type="predicted"/>
<sequence>MRRLLLLIGLLPGTAHAADVDTLLSALKKSLVAEARGTAVVEVAFPPNRNPVRQARLLPRLGAVPALIRRNFTVTLDGQEVLAGRTALRYSLVARNPQAAPWTIWVDSVWNVPLAYQEQRQDGTLARRAAFLAVNAAPARLNTPLSVRAPDPALKKALLAAVPGLKLPAGFEPLSLKLRTTASGNVASEVVLSDGLNVLALIASKNAVKAAPGVAVRRLGGAALWLVGNLPQGTLEAALGGVQTLDVQAVSDLTGTFAPHSASEP</sequence>
<dbReference type="AlphaFoldDB" id="A0A918C2P7"/>
<gene>
    <name evidence="2" type="ORF">GCM10008957_14690</name>
</gene>
<reference evidence="2" key="2">
    <citation type="submission" date="2020-09" db="EMBL/GenBank/DDBJ databases">
        <authorList>
            <person name="Sun Q."/>
            <person name="Ohkuma M."/>
        </authorList>
    </citation>
    <scope>NUCLEOTIDE SEQUENCE</scope>
    <source>
        <strain evidence="2">JCM 31311</strain>
    </source>
</reference>
<accession>A0A918C2P7</accession>
<dbReference type="Proteomes" id="UP000603865">
    <property type="component" value="Unassembled WGS sequence"/>
</dbReference>
<organism evidence="2 3">
    <name type="scientific">Deinococcus ruber</name>
    <dbReference type="NCBI Taxonomy" id="1848197"/>
    <lineage>
        <taxon>Bacteria</taxon>
        <taxon>Thermotogati</taxon>
        <taxon>Deinococcota</taxon>
        <taxon>Deinococci</taxon>
        <taxon>Deinococcales</taxon>
        <taxon>Deinococcaceae</taxon>
        <taxon>Deinococcus</taxon>
    </lineage>
</organism>
<comment type="caution">
    <text evidence="2">The sequence shown here is derived from an EMBL/GenBank/DDBJ whole genome shotgun (WGS) entry which is preliminary data.</text>
</comment>
<keyword evidence="3" id="KW-1185">Reference proteome</keyword>
<feature type="chain" id="PRO_5037801555" description="Sigma E regulatory protein, MucB/RseB" evidence="1">
    <location>
        <begin position="18"/>
        <end position="265"/>
    </location>
</feature>
<evidence type="ECO:0000256" key="1">
    <source>
        <dbReference type="SAM" id="SignalP"/>
    </source>
</evidence>
<protein>
    <recommendedName>
        <fullName evidence="4">Sigma E regulatory protein, MucB/RseB</fullName>
    </recommendedName>
</protein>
<keyword evidence="1" id="KW-0732">Signal</keyword>
<dbReference type="RefSeq" id="WP_229775940.1">
    <property type="nucleotide sequence ID" value="NZ_BMQL01000005.1"/>
</dbReference>
<reference evidence="2" key="1">
    <citation type="journal article" date="2014" name="Int. J. Syst. Evol. Microbiol.">
        <title>Complete genome sequence of Corynebacterium casei LMG S-19264T (=DSM 44701T), isolated from a smear-ripened cheese.</title>
        <authorList>
            <consortium name="US DOE Joint Genome Institute (JGI-PGF)"/>
            <person name="Walter F."/>
            <person name="Albersmeier A."/>
            <person name="Kalinowski J."/>
            <person name="Ruckert C."/>
        </authorList>
    </citation>
    <scope>NUCLEOTIDE SEQUENCE</scope>
    <source>
        <strain evidence="2">JCM 31311</strain>
    </source>
</reference>
<dbReference type="EMBL" id="BMQL01000005">
    <property type="protein sequence ID" value="GGR02726.1"/>
    <property type="molecule type" value="Genomic_DNA"/>
</dbReference>